<dbReference type="Gene3D" id="3.30.40.10">
    <property type="entry name" value="Zinc/RING finger domain, C3HC4 (zinc finger)"/>
    <property type="match status" value="1"/>
</dbReference>
<feature type="compositionally biased region" description="Basic residues" evidence="4">
    <location>
        <begin position="98"/>
        <end position="110"/>
    </location>
</feature>
<dbReference type="GO" id="GO:0008270">
    <property type="term" value="F:zinc ion binding"/>
    <property type="evidence" value="ECO:0007669"/>
    <property type="project" value="UniProtKB-KW"/>
</dbReference>
<feature type="compositionally biased region" description="Basic and acidic residues" evidence="4">
    <location>
        <begin position="233"/>
        <end position="245"/>
    </location>
</feature>
<feature type="compositionally biased region" description="Low complexity" evidence="4">
    <location>
        <begin position="7"/>
        <end position="17"/>
    </location>
</feature>
<keyword evidence="1 3" id="KW-0863">Zinc-finger</keyword>
<dbReference type="PROSITE" id="PS50089">
    <property type="entry name" value="ZF_RING_2"/>
    <property type="match status" value="1"/>
</dbReference>
<evidence type="ECO:0000256" key="4">
    <source>
        <dbReference type="SAM" id="MobiDB-lite"/>
    </source>
</evidence>
<feature type="region of interest" description="Disordered" evidence="4">
    <location>
        <begin position="1"/>
        <end position="32"/>
    </location>
</feature>
<dbReference type="Proteomes" id="UP001154078">
    <property type="component" value="Chromosome 8"/>
</dbReference>
<dbReference type="Pfam" id="PF15926">
    <property type="entry name" value="RNF220"/>
    <property type="match status" value="1"/>
</dbReference>
<accession>A0A9P0BFS9</accession>
<dbReference type="InterPro" id="IPR031824">
    <property type="entry name" value="RNF220_mid"/>
</dbReference>
<keyword evidence="7" id="KW-1185">Reference proteome</keyword>
<organism evidence="6 7">
    <name type="scientific">Brassicogethes aeneus</name>
    <name type="common">Rape pollen beetle</name>
    <name type="synonym">Meligethes aeneus</name>
    <dbReference type="NCBI Taxonomy" id="1431903"/>
    <lineage>
        <taxon>Eukaryota</taxon>
        <taxon>Metazoa</taxon>
        <taxon>Ecdysozoa</taxon>
        <taxon>Arthropoda</taxon>
        <taxon>Hexapoda</taxon>
        <taxon>Insecta</taxon>
        <taxon>Pterygota</taxon>
        <taxon>Neoptera</taxon>
        <taxon>Endopterygota</taxon>
        <taxon>Coleoptera</taxon>
        <taxon>Polyphaga</taxon>
        <taxon>Cucujiformia</taxon>
        <taxon>Nitidulidae</taxon>
        <taxon>Meligethinae</taxon>
        <taxon>Brassicogethes</taxon>
    </lineage>
</organism>
<evidence type="ECO:0000256" key="1">
    <source>
        <dbReference type="ARBA" id="ARBA00022771"/>
    </source>
</evidence>
<dbReference type="SUPFAM" id="SSF57850">
    <property type="entry name" value="RING/U-box"/>
    <property type="match status" value="1"/>
</dbReference>
<feature type="compositionally biased region" description="Low complexity" evidence="4">
    <location>
        <begin position="70"/>
        <end position="85"/>
    </location>
</feature>
<evidence type="ECO:0000256" key="3">
    <source>
        <dbReference type="PROSITE-ProRule" id="PRU00175"/>
    </source>
</evidence>
<dbReference type="AlphaFoldDB" id="A0A9P0BFS9"/>
<feature type="region of interest" description="Disordered" evidence="4">
    <location>
        <begin position="230"/>
        <end position="252"/>
    </location>
</feature>
<dbReference type="GO" id="GO:0061630">
    <property type="term" value="F:ubiquitin protein ligase activity"/>
    <property type="evidence" value="ECO:0007669"/>
    <property type="project" value="TreeGrafter"/>
</dbReference>
<evidence type="ECO:0000313" key="6">
    <source>
        <dbReference type="EMBL" id="CAH0562643.1"/>
    </source>
</evidence>
<dbReference type="CDD" id="cd16563">
    <property type="entry name" value="RING-HC_RNF220"/>
    <property type="match status" value="1"/>
</dbReference>
<feature type="compositionally biased region" description="Basic and acidic residues" evidence="4">
    <location>
        <begin position="46"/>
        <end position="59"/>
    </location>
</feature>
<dbReference type="OrthoDB" id="6270329at2759"/>
<dbReference type="PANTHER" id="PTHR13459">
    <property type="entry name" value="E3 UBIQUITIN-PROTEIN LIGASE RNF220 ISOFORM X1"/>
    <property type="match status" value="1"/>
</dbReference>
<dbReference type="InterPro" id="IPR040178">
    <property type="entry name" value="RNF220_RING"/>
</dbReference>
<evidence type="ECO:0000256" key="2">
    <source>
        <dbReference type="ARBA" id="ARBA00022833"/>
    </source>
</evidence>
<sequence length="328" mass="36861">MEEASESSEIASTSFNSEEGRGCRNKKKQVDPACCPVCSVTLRNSEVESHLSSELEKLNKLPTPKHKVNGGKSHPSSSSNGNSDNTTDKNWETYQKVRSNRQSRKRKTRKRKSDESVCPICNKEVTEDITVHVELCLRRSENNGSESDENIDVEAFEEYEWAGQSRVRVTSMLQGGVSALGTSLSMADDDEDLNVDEDDAQVYGNPQYSEKDVILPCSDPEDVALRKAVTGSDPKRLSSEKESASETKSNGDPVLQVLKNRIRELESRERGEIYKCLICMERYHTPVISVCCWHVHCEQCWLQTLGAKKLCPQCNMITSPADLRRIYM</sequence>
<gene>
    <name evidence="6" type="ORF">MELIAE_LOCUS11694</name>
</gene>
<dbReference type="InterPro" id="IPR001841">
    <property type="entry name" value="Znf_RING"/>
</dbReference>
<name>A0A9P0BFS9_BRAAE</name>
<dbReference type="Pfam" id="PF13923">
    <property type="entry name" value="zf-C3HC4_2"/>
    <property type="match status" value="1"/>
</dbReference>
<keyword evidence="2" id="KW-0862">Zinc</keyword>
<reference evidence="6" key="1">
    <citation type="submission" date="2021-12" db="EMBL/GenBank/DDBJ databases">
        <authorList>
            <person name="King R."/>
        </authorList>
    </citation>
    <scope>NUCLEOTIDE SEQUENCE</scope>
</reference>
<protein>
    <recommendedName>
        <fullName evidence="5">RING-type domain-containing protein</fullName>
    </recommendedName>
</protein>
<evidence type="ECO:0000313" key="7">
    <source>
        <dbReference type="Proteomes" id="UP001154078"/>
    </source>
</evidence>
<dbReference type="EMBL" id="OV121139">
    <property type="protein sequence ID" value="CAH0562643.1"/>
    <property type="molecule type" value="Genomic_DNA"/>
</dbReference>
<proteinExistence type="predicted"/>
<dbReference type="InterPro" id="IPR052443">
    <property type="entry name" value="E3_ubiq-ligase_RNF220-like"/>
</dbReference>
<feature type="domain" description="RING-type" evidence="5">
    <location>
        <begin position="276"/>
        <end position="315"/>
    </location>
</feature>
<dbReference type="InterPro" id="IPR013083">
    <property type="entry name" value="Znf_RING/FYVE/PHD"/>
</dbReference>
<keyword evidence="1 3" id="KW-0479">Metal-binding</keyword>
<feature type="region of interest" description="Disordered" evidence="4">
    <location>
        <begin position="46"/>
        <end position="110"/>
    </location>
</feature>
<dbReference type="PANTHER" id="PTHR13459:SF1">
    <property type="entry name" value="E3 UBIQUITIN-PROTEIN LIGASE RNF220 ISOFORM X1"/>
    <property type="match status" value="1"/>
</dbReference>
<dbReference type="GO" id="GO:0016567">
    <property type="term" value="P:protein ubiquitination"/>
    <property type="evidence" value="ECO:0007669"/>
    <property type="project" value="TreeGrafter"/>
</dbReference>
<evidence type="ECO:0000259" key="5">
    <source>
        <dbReference type="PROSITE" id="PS50089"/>
    </source>
</evidence>